<evidence type="ECO:0000313" key="2">
    <source>
        <dbReference type="EMBL" id="CAJ0862700.1"/>
    </source>
</evidence>
<feature type="transmembrane region" description="Helical" evidence="1">
    <location>
        <begin position="15"/>
        <end position="35"/>
    </location>
</feature>
<keyword evidence="1" id="KW-0472">Membrane</keyword>
<keyword evidence="1" id="KW-0812">Transmembrane</keyword>
<evidence type="ECO:0008006" key="3">
    <source>
        <dbReference type="Google" id="ProtNLM"/>
    </source>
</evidence>
<dbReference type="AlphaFoldDB" id="A0AA48LYJ2"/>
<name>A0AA48LYJ2_9ZZZZ</name>
<dbReference type="EMBL" id="OY288114">
    <property type="protein sequence ID" value="CAJ0862700.1"/>
    <property type="molecule type" value="Genomic_DNA"/>
</dbReference>
<dbReference type="InterPro" id="IPR003425">
    <property type="entry name" value="CCB3/YggT"/>
</dbReference>
<accession>A0AA48LYJ2</accession>
<sequence>MSYAVVNLILTILDLYWWVVIISVILSWLVAFDVLNTRSQAAQLVWRTVDALTEPLLRPIRNVLPSVGGLDLSPLILLLAIQFLQNLISHSVG</sequence>
<reference evidence="2" key="1">
    <citation type="submission" date="2023-07" db="EMBL/GenBank/DDBJ databases">
        <authorList>
            <person name="Pelsma A.J. K."/>
        </authorList>
    </citation>
    <scope>NUCLEOTIDE SEQUENCE</scope>
</reference>
<proteinExistence type="predicted"/>
<protein>
    <recommendedName>
        <fullName evidence="3">YggT family protein</fullName>
    </recommendedName>
</protein>
<dbReference type="PANTHER" id="PTHR33219">
    <property type="entry name" value="YLMG HOMOLOG PROTEIN 2, CHLOROPLASTIC"/>
    <property type="match status" value="1"/>
</dbReference>
<evidence type="ECO:0000256" key="1">
    <source>
        <dbReference type="SAM" id="Phobius"/>
    </source>
</evidence>
<organism evidence="2">
    <name type="scientific">freshwater sediment metagenome</name>
    <dbReference type="NCBI Taxonomy" id="556182"/>
    <lineage>
        <taxon>unclassified sequences</taxon>
        <taxon>metagenomes</taxon>
        <taxon>ecological metagenomes</taxon>
    </lineage>
</organism>
<dbReference type="GO" id="GO:0016020">
    <property type="term" value="C:membrane"/>
    <property type="evidence" value="ECO:0007669"/>
    <property type="project" value="InterPro"/>
</dbReference>
<keyword evidence="1" id="KW-1133">Transmembrane helix</keyword>
<dbReference type="PANTHER" id="PTHR33219:SF14">
    <property type="entry name" value="PROTEIN COFACTOR ASSEMBLY OF COMPLEX C SUBUNIT B CCB3, CHLOROPLASTIC-RELATED"/>
    <property type="match status" value="1"/>
</dbReference>
<dbReference type="Pfam" id="PF02325">
    <property type="entry name" value="CCB3_YggT"/>
    <property type="match status" value="1"/>
</dbReference>
<gene>
    <name evidence="2" type="ORF">AMST5_01514</name>
</gene>